<dbReference type="PANTHER" id="PTHR36440">
    <property type="entry name" value="PUTATIVE (AFU_ORTHOLOGUE AFUA_8G07350)-RELATED"/>
    <property type="match status" value="1"/>
</dbReference>
<dbReference type="Gene3D" id="2.60.120.10">
    <property type="entry name" value="Jelly Rolls"/>
    <property type="match status" value="1"/>
</dbReference>
<reference evidence="2 3" key="1">
    <citation type="submission" date="2019-03" db="EMBL/GenBank/DDBJ databases">
        <title>Genomic Encyclopedia of Type Strains, Phase III (KMG-III): the genomes of soil and plant-associated and newly described type strains.</title>
        <authorList>
            <person name="Whitman W."/>
        </authorList>
    </citation>
    <scope>NUCLEOTIDE SEQUENCE [LARGE SCALE GENOMIC DNA]</scope>
    <source>
        <strain evidence="2 3">VKM Ac-2527</strain>
    </source>
</reference>
<proteinExistence type="predicted"/>
<evidence type="ECO:0000259" key="1">
    <source>
        <dbReference type="Pfam" id="PF07883"/>
    </source>
</evidence>
<protein>
    <submittedName>
        <fullName evidence="2">Cupin domain</fullName>
    </submittedName>
</protein>
<name>A0A4R6KC00_9ACTN</name>
<accession>A0A4R6KC00</accession>
<dbReference type="OrthoDB" id="9791637at2"/>
<comment type="caution">
    <text evidence="2">The sequence shown here is derived from an EMBL/GenBank/DDBJ whole genome shotgun (WGS) entry which is preliminary data.</text>
</comment>
<dbReference type="SUPFAM" id="SSF51182">
    <property type="entry name" value="RmlC-like cupins"/>
    <property type="match status" value="1"/>
</dbReference>
<dbReference type="InterPro" id="IPR013096">
    <property type="entry name" value="Cupin_2"/>
</dbReference>
<organism evidence="2 3">
    <name type="scientific">Kribbella caucasensis</name>
    <dbReference type="NCBI Taxonomy" id="2512215"/>
    <lineage>
        <taxon>Bacteria</taxon>
        <taxon>Bacillati</taxon>
        <taxon>Actinomycetota</taxon>
        <taxon>Actinomycetes</taxon>
        <taxon>Propionibacteriales</taxon>
        <taxon>Kribbellaceae</taxon>
        <taxon>Kribbella</taxon>
    </lineage>
</organism>
<evidence type="ECO:0000313" key="2">
    <source>
        <dbReference type="EMBL" id="TDO46783.1"/>
    </source>
</evidence>
<dbReference type="InterPro" id="IPR011051">
    <property type="entry name" value="RmlC_Cupin_sf"/>
</dbReference>
<dbReference type="AlphaFoldDB" id="A0A4R6KC00"/>
<dbReference type="RefSeq" id="WP_133801937.1">
    <property type="nucleotide sequence ID" value="NZ_SNWQ01000010.1"/>
</dbReference>
<dbReference type="PANTHER" id="PTHR36440:SF1">
    <property type="entry name" value="PUTATIVE (AFU_ORTHOLOGUE AFUA_8G07350)-RELATED"/>
    <property type="match status" value="1"/>
</dbReference>
<dbReference type="EMBL" id="SNWQ01000010">
    <property type="protein sequence ID" value="TDO46783.1"/>
    <property type="molecule type" value="Genomic_DNA"/>
</dbReference>
<sequence>MSAGTVAATTVKVVQPGEGRRGGLMPGVGVIFKIDGVDSGGALAVVEHPFEVGGLVPPHVHHREDEISIVLEGEIGFRSEDKEIVLGPGGYIVKPRGEVHAMWNAGPTPARMIEIISPAGLEELFRTVVGLTERGEAEMSKIVELANRYEVPIAEPEWFADVIQRYQLSMPTP</sequence>
<feature type="domain" description="Cupin type-2" evidence="1">
    <location>
        <begin position="50"/>
        <end position="115"/>
    </location>
</feature>
<gene>
    <name evidence="2" type="ORF">EV643_110166</name>
</gene>
<dbReference type="InterPro" id="IPR053146">
    <property type="entry name" value="QDO-like"/>
</dbReference>
<dbReference type="InterPro" id="IPR014710">
    <property type="entry name" value="RmlC-like_jellyroll"/>
</dbReference>
<keyword evidence="3" id="KW-1185">Reference proteome</keyword>
<dbReference type="Proteomes" id="UP000295388">
    <property type="component" value="Unassembled WGS sequence"/>
</dbReference>
<evidence type="ECO:0000313" key="3">
    <source>
        <dbReference type="Proteomes" id="UP000295388"/>
    </source>
</evidence>
<dbReference type="Pfam" id="PF07883">
    <property type="entry name" value="Cupin_2"/>
    <property type="match status" value="1"/>
</dbReference>